<dbReference type="AlphaFoldDB" id="A0A0L1KG76"/>
<protein>
    <submittedName>
        <fullName evidence="2">Uncharacterized protein</fullName>
    </submittedName>
</protein>
<evidence type="ECO:0000256" key="1">
    <source>
        <dbReference type="SAM" id="MobiDB-lite"/>
    </source>
</evidence>
<dbReference type="Proteomes" id="UP000037446">
    <property type="component" value="Unassembled WGS sequence"/>
</dbReference>
<gene>
    <name evidence="2" type="ORF">J121_2773</name>
</gene>
<feature type="region of interest" description="Disordered" evidence="1">
    <location>
        <begin position="133"/>
        <end position="153"/>
    </location>
</feature>
<dbReference type="STRING" id="1306953.J121_2773"/>
<evidence type="ECO:0000313" key="2">
    <source>
        <dbReference type="EMBL" id="KNH02842.1"/>
    </source>
</evidence>
<dbReference type="EMBL" id="JYNE01000019">
    <property type="protein sequence ID" value="KNH02842.1"/>
    <property type="molecule type" value="Genomic_DNA"/>
</dbReference>
<evidence type="ECO:0000313" key="3">
    <source>
        <dbReference type="Proteomes" id="UP000037446"/>
    </source>
</evidence>
<reference evidence="2" key="1">
    <citation type="submission" date="2015-02" db="EMBL/GenBank/DDBJ databases">
        <authorList>
            <person name="Chooi Y.-H."/>
        </authorList>
    </citation>
    <scope>NUCLEOTIDE SEQUENCE [LARGE SCALE GENOMIC DNA]</scope>
    <source>
        <strain evidence="2">LAMA 915</strain>
    </source>
</reference>
<dbReference type="PATRIC" id="fig|1306953.7.peg.2864"/>
<organism evidence="2 3">
    <name type="scientific">Qipengyuania citrea LAMA 915</name>
    <dbReference type="NCBI Taxonomy" id="1306953"/>
    <lineage>
        <taxon>Bacteria</taxon>
        <taxon>Pseudomonadati</taxon>
        <taxon>Pseudomonadota</taxon>
        <taxon>Alphaproteobacteria</taxon>
        <taxon>Sphingomonadales</taxon>
        <taxon>Erythrobacteraceae</taxon>
        <taxon>Qipengyuania</taxon>
    </lineage>
</organism>
<name>A0A0L1KG76_9SPHN</name>
<proteinExistence type="predicted"/>
<accession>A0A0L1KG76</accession>
<comment type="caution">
    <text evidence="2">The sequence shown here is derived from an EMBL/GenBank/DDBJ whole genome shotgun (WGS) entry which is preliminary data.</text>
</comment>
<sequence>MFDHVQARRVLEQPAREHLAELVLGPAFLNQQLDEGPGFARHFPRRSALAGLQADDHVAHALLVAGLQFEIAADIVALVEQAERGDAFRHRRADSRLGGRLHRKRVLLQLFRNVSGDGFFGRFGLLLAARGNRRHGQEGKRPAHRHASGDQAS</sequence>